<proteinExistence type="predicted"/>
<dbReference type="Gene3D" id="2.30.30.40">
    <property type="entry name" value="SH3 Domains"/>
    <property type="match status" value="1"/>
</dbReference>
<protein>
    <submittedName>
        <fullName evidence="2">PhnA domain protein</fullName>
    </submittedName>
</protein>
<evidence type="ECO:0000259" key="1">
    <source>
        <dbReference type="SMART" id="SM00782"/>
    </source>
</evidence>
<dbReference type="RefSeq" id="WP_169076563.1">
    <property type="nucleotide sequence ID" value="NZ_JABBXH010000007.1"/>
</dbReference>
<dbReference type="InterPro" id="IPR013988">
    <property type="entry name" value="YjdM_C"/>
</dbReference>
<sequence length="190" mass="21050">MSVEQVLRERSNNSCELCGTSEGLTIYPLPPENDGSANKAILICSTCHNQIEKEVGMDVNHWRCLNDSMWNQEPAVQVISYVMLERLSSESWAQDALDMIYLEDDVKSWAERVIAMTQDAEPTLDFNGNQLQAGDNVSLAKDLVVKGANFTAKQGTMVRGISLTENPLHIEGKVNGTRIVIIAAYCKKSN</sequence>
<gene>
    <name evidence="2" type="ORF">HII17_16945</name>
</gene>
<name>A0A7Y0Q8T2_9GAMM</name>
<evidence type="ECO:0000313" key="3">
    <source>
        <dbReference type="Proteomes" id="UP000568664"/>
    </source>
</evidence>
<comment type="caution">
    <text evidence="2">The sequence shown here is derived from an EMBL/GenBank/DDBJ whole genome shotgun (WGS) entry which is preliminary data.</text>
</comment>
<dbReference type="Pfam" id="PF03831">
    <property type="entry name" value="YjdM"/>
    <property type="match status" value="1"/>
</dbReference>
<accession>A0A7Y0Q8T2</accession>
<dbReference type="EMBL" id="JABBXH010000007">
    <property type="protein sequence ID" value="NMP33242.1"/>
    <property type="molecule type" value="Genomic_DNA"/>
</dbReference>
<reference evidence="2 3" key="1">
    <citation type="submission" date="2020-04" db="EMBL/GenBank/DDBJ databases">
        <title>Thalassotalea sp. M1531, isolated from the surface of marine red alga.</title>
        <authorList>
            <person name="Pang L."/>
            <person name="Lu D.-C."/>
        </authorList>
    </citation>
    <scope>NUCLEOTIDE SEQUENCE [LARGE SCALE GENOMIC DNA]</scope>
    <source>
        <strain evidence="2 3">M1531</strain>
    </source>
</reference>
<evidence type="ECO:0000313" key="2">
    <source>
        <dbReference type="EMBL" id="NMP33242.1"/>
    </source>
</evidence>
<dbReference type="AlphaFoldDB" id="A0A7Y0Q8T2"/>
<keyword evidence="3" id="KW-1185">Reference proteome</keyword>
<feature type="domain" description="PhnA protein N-terminal proteobacterial" evidence="1">
    <location>
        <begin position="6"/>
        <end position="52"/>
    </location>
</feature>
<dbReference type="SUPFAM" id="SSF82057">
    <property type="entry name" value="Prokaryotic SH3-related domain"/>
    <property type="match status" value="1"/>
</dbReference>
<dbReference type="SMART" id="SM00782">
    <property type="entry name" value="PhnA_Zn_Ribbon"/>
    <property type="match status" value="1"/>
</dbReference>
<dbReference type="Proteomes" id="UP000568664">
    <property type="component" value="Unassembled WGS sequence"/>
</dbReference>
<dbReference type="InterPro" id="IPR013991">
    <property type="entry name" value="PhnaA_N_proteobac"/>
</dbReference>
<organism evidence="2 3">
    <name type="scientific">Thalassotalea algicola</name>
    <dbReference type="NCBI Taxonomy" id="2716224"/>
    <lineage>
        <taxon>Bacteria</taxon>
        <taxon>Pseudomonadati</taxon>
        <taxon>Pseudomonadota</taxon>
        <taxon>Gammaproteobacteria</taxon>
        <taxon>Alteromonadales</taxon>
        <taxon>Colwelliaceae</taxon>
        <taxon>Thalassotalea</taxon>
    </lineage>
</organism>